<evidence type="ECO:0000313" key="2">
    <source>
        <dbReference type="EMBL" id="MCD7467535.1"/>
    </source>
</evidence>
<feature type="region of interest" description="Disordered" evidence="1">
    <location>
        <begin position="1"/>
        <end position="35"/>
    </location>
</feature>
<dbReference type="Gene3D" id="1.20.120.690">
    <property type="entry name" value="RDM1 protein domain"/>
    <property type="match status" value="1"/>
</dbReference>
<dbReference type="PANTHER" id="PTHR36366:SF4">
    <property type="entry name" value="PROTEIN RDM1-LIKE ISOFORM X1"/>
    <property type="match status" value="1"/>
</dbReference>
<keyword evidence="3" id="KW-1185">Reference proteome</keyword>
<accession>A0ABS8T913</accession>
<gene>
    <name evidence="2" type="ORF">HAX54_005032</name>
</gene>
<protein>
    <recommendedName>
        <fullName evidence="4">Protein RDM1</fullName>
    </recommendedName>
</protein>
<dbReference type="PANTHER" id="PTHR36366">
    <property type="entry name" value="PROTEIN RDM1"/>
    <property type="match status" value="1"/>
</dbReference>
<dbReference type="Proteomes" id="UP000823775">
    <property type="component" value="Unassembled WGS sequence"/>
</dbReference>
<reference evidence="2 3" key="1">
    <citation type="journal article" date="2021" name="BMC Genomics">
        <title>Datura genome reveals duplications of psychoactive alkaloid biosynthetic genes and high mutation rate following tissue culture.</title>
        <authorList>
            <person name="Rajewski A."/>
            <person name="Carter-House D."/>
            <person name="Stajich J."/>
            <person name="Litt A."/>
        </authorList>
    </citation>
    <scope>NUCLEOTIDE SEQUENCE [LARGE SCALE GENOMIC DNA]</scope>
    <source>
        <strain evidence="2">AR-01</strain>
    </source>
</reference>
<evidence type="ECO:0000256" key="1">
    <source>
        <dbReference type="SAM" id="MobiDB-lite"/>
    </source>
</evidence>
<comment type="caution">
    <text evidence="2">The sequence shown here is derived from an EMBL/GenBank/DDBJ whole genome shotgun (WGS) entry which is preliminary data.</text>
</comment>
<sequence>MKRALPFNEQVDVSSDESSSSDEYDHKAESEQMNNNITGDEVVDELVSEETILRKARMYQEYMKMVPMPTKTGCLIPYTSWRGLAESIKMQYGQPLHYLTNLCMKQWDQMRHGAENEDEQLDMLIHPTKAESIIWRMEEVNRRTASPVYFARLWLADPMYHAYIDAIFPKLQDPPK</sequence>
<name>A0ABS8T913_DATST</name>
<dbReference type="InterPro" id="IPR015270">
    <property type="entry name" value="RDM1_plant"/>
</dbReference>
<proteinExistence type="predicted"/>
<evidence type="ECO:0008006" key="4">
    <source>
        <dbReference type="Google" id="ProtNLM"/>
    </source>
</evidence>
<organism evidence="2 3">
    <name type="scientific">Datura stramonium</name>
    <name type="common">Jimsonweed</name>
    <name type="synonym">Common thornapple</name>
    <dbReference type="NCBI Taxonomy" id="4076"/>
    <lineage>
        <taxon>Eukaryota</taxon>
        <taxon>Viridiplantae</taxon>
        <taxon>Streptophyta</taxon>
        <taxon>Embryophyta</taxon>
        <taxon>Tracheophyta</taxon>
        <taxon>Spermatophyta</taxon>
        <taxon>Magnoliopsida</taxon>
        <taxon>eudicotyledons</taxon>
        <taxon>Gunneridae</taxon>
        <taxon>Pentapetalae</taxon>
        <taxon>asterids</taxon>
        <taxon>lamiids</taxon>
        <taxon>Solanales</taxon>
        <taxon>Solanaceae</taxon>
        <taxon>Solanoideae</taxon>
        <taxon>Datureae</taxon>
        <taxon>Datura</taxon>
    </lineage>
</organism>
<evidence type="ECO:0000313" key="3">
    <source>
        <dbReference type="Proteomes" id="UP000823775"/>
    </source>
</evidence>
<dbReference type="Pfam" id="PF09187">
    <property type="entry name" value="RdDM_RDM1"/>
    <property type="match status" value="1"/>
</dbReference>
<dbReference type="EMBL" id="JACEIK010001241">
    <property type="protein sequence ID" value="MCD7467535.1"/>
    <property type="molecule type" value="Genomic_DNA"/>
</dbReference>
<dbReference type="InterPro" id="IPR036319">
    <property type="entry name" value="RDM1_sf"/>
</dbReference>
<dbReference type="SUPFAM" id="SSF109920">
    <property type="entry name" value="Hypothetical protein At3g22680"/>
    <property type="match status" value="1"/>
</dbReference>